<dbReference type="GO" id="GO:0004478">
    <property type="term" value="F:methionine adenosyltransferase activity"/>
    <property type="evidence" value="ECO:0007669"/>
    <property type="project" value="UniProtKB-UniRule"/>
</dbReference>
<gene>
    <name evidence="10" type="primary">metK</name>
    <name evidence="16" type="ORF">DN92_03505</name>
</gene>
<evidence type="ECO:0000259" key="13">
    <source>
        <dbReference type="Pfam" id="PF00438"/>
    </source>
</evidence>
<dbReference type="EMBL" id="CP028940">
    <property type="protein sequence ID" value="QKM60183.1"/>
    <property type="molecule type" value="Genomic_DNA"/>
</dbReference>
<dbReference type="InterPro" id="IPR002133">
    <property type="entry name" value="S-AdoMet_synthetase"/>
</dbReference>
<feature type="binding site" description="in other chain" evidence="10">
    <location>
        <position position="273"/>
    </location>
    <ligand>
        <name>L-methionine</name>
        <dbReference type="ChEBI" id="CHEBI:57844"/>
        <note>ligand shared between two neighboring subunits</note>
    </ligand>
</feature>
<dbReference type="RefSeq" id="WP_173959954.1">
    <property type="nucleotide sequence ID" value="NZ_CBCSCC010000003.1"/>
</dbReference>
<keyword evidence="10" id="KW-0963">Cytoplasm</keyword>
<feature type="domain" description="S-adenosylmethionine synthetase N-terminal" evidence="13">
    <location>
        <begin position="4"/>
        <end position="101"/>
    </location>
</feature>
<evidence type="ECO:0000256" key="2">
    <source>
        <dbReference type="ARBA" id="ARBA00009685"/>
    </source>
</evidence>
<dbReference type="Pfam" id="PF02773">
    <property type="entry name" value="S-AdoMet_synt_C"/>
    <property type="match status" value="1"/>
</dbReference>
<dbReference type="KEGG" id="pard:DN92_03505"/>
<keyword evidence="8 10" id="KW-0460">Magnesium</keyword>
<dbReference type="CDD" id="cd18079">
    <property type="entry name" value="S-AdoMet_synt"/>
    <property type="match status" value="1"/>
</dbReference>
<comment type="function">
    <text evidence="10">Catalyzes the formation of S-adenosylmethionine (AdoMet) from methionine and ATP. The overall synthetic reaction is composed of two sequential steps, AdoMet formation and the subsequent tripolyphosphate hydrolysis which occurs prior to release of AdoMet from the enzyme.</text>
</comment>
<dbReference type="Proteomes" id="UP000501090">
    <property type="component" value="Chromosome"/>
</dbReference>
<dbReference type="InterPro" id="IPR022631">
    <property type="entry name" value="ADOMET_SYNTHASE_CS"/>
</dbReference>
<dbReference type="PANTHER" id="PTHR11964">
    <property type="entry name" value="S-ADENOSYLMETHIONINE SYNTHETASE"/>
    <property type="match status" value="1"/>
</dbReference>
<dbReference type="GO" id="GO:0000287">
    <property type="term" value="F:magnesium ion binding"/>
    <property type="evidence" value="ECO:0007669"/>
    <property type="project" value="UniProtKB-UniRule"/>
</dbReference>
<feature type="binding site" evidence="10">
    <location>
        <position position="18"/>
    </location>
    <ligand>
        <name>Mg(2+)</name>
        <dbReference type="ChEBI" id="CHEBI:18420"/>
    </ligand>
</feature>
<comment type="subunit">
    <text evidence="10">Homotetramer; dimer of dimers.</text>
</comment>
<keyword evidence="6 10" id="KW-0547">Nucleotide-binding</keyword>
<evidence type="ECO:0000259" key="14">
    <source>
        <dbReference type="Pfam" id="PF02772"/>
    </source>
</evidence>
<dbReference type="UniPathway" id="UPA00315">
    <property type="reaction ID" value="UER00080"/>
</dbReference>
<protein>
    <recommendedName>
        <fullName evidence="10">S-adenosylmethionine synthase</fullName>
        <shortName evidence="10">AdoMet synthase</shortName>
        <ecNumber evidence="10">2.5.1.6</ecNumber>
    </recommendedName>
    <alternativeName>
        <fullName evidence="10">MAT</fullName>
    </alternativeName>
    <alternativeName>
        <fullName evidence="10">Methionine adenosyltransferase</fullName>
    </alternativeName>
</protein>
<feature type="binding site" evidence="10">
    <location>
        <position position="242"/>
    </location>
    <ligand>
        <name>L-methionine</name>
        <dbReference type="ChEBI" id="CHEBI:57844"/>
        <note>ligand shared between two neighboring subunits</note>
    </ligand>
</feature>
<dbReference type="InterPro" id="IPR022629">
    <property type="entry name" value="S-AdoMet_synt_central"/>
</dbReference>
<dbReference type="GO" id="GO:0005524">
    <property type="term" value="F:ATP binding"/>
    <property type="evidence" value="ECO:0007669"/>
    <property type="project" value="UniProtKB-UniRule"/>
</dbReference>
<sequence length="386" mass="42275">MADNFLFTSESVTEGHPDKVADQISDAILDALLEQDSHSRVAVNTICHAGLVLLTGQITTKAIVDYPAITRQVLQEIGYNNTELGMDFKGCAILQSFEKQSLDISIGVDRAQDNPLDQGAGDQGMMFGFAVDETEELMPMPIFLAHQLVQQQARLRRSGDFDWIRPDGKSQVTLRYKDDRPVGIETVVMSTQHSPDISLSQLREAIIEECIKPILPPELIKGEIRYLVNPTGRFIIGGPQGDTGLTGKKLMVDTYGSSAPHGGGAFSGKDPSKVDRSAAYAARYVAKNVVAAGLAKKCLLQVSYSIGVAKPTSLMVNTYGTGTLSDSKLEQLLLDIFDWRPRGIIQKLDLLKPIYRQTAKYGHFGRQDVRFAWEDGDLAQTLKASA</sequence>
<evidence type="ECO:0000313" key="17">
    <source>
        <dbReference type="Proteomes" id="UP000501090"/>
    </source>
</evidence>
<dbReference type="Pfam" id="PF00438">
    <property type="entry name" value="S-AdoMet_synt_N"/>
    <property type="match status" value="1"/>
</dbReference>
<evidence type="ECO:0000256" key="4">
    <source>
        <dbReference type="ARBA" id="ARBA00022679"/>
    </source>
</evidence>
<evidence type="ECO:0000256" key="7">
    <source>
        <dbReference type="ARBA" id="ARBA00022840"/>
    </source>
</evidence>
<feature type="binding site" description="in other chain" evidence="10">
    <location>
        <position position="100"/>
    </location>
    <ligand>
        <name>L-methionine</name>
        <dbReference type="ChEBI" id="CHEBI:57844"/>
        <note>ligand shared between two neighboring subunits</note>
    </ligand>
</feature>
<dbReference type="AlphaFoldDB" id="A0A6M9PW40"/>
<feature type="binding site" evidence="10">
    <location>
        <position position="269"/>
    </location>
    <ligand>
        <name>ATP</name>
        <dbReference type="ChEBI" id="CHEBI:30616"/>
        <note>ligand shared between two neighboring subunits</note>
    </ligand>
</feature>
<feature type="binding site" description="in other chain" evidence="10">
    <location>
        <begin position="233"/>
        <end position="234"/>
    </location>
    <ligand>
        <name>ATP</name>
        <dbReference type="ChEBI" id="CHEBI:30616"/>
        <note>ligand shared between two neighboring subunits</note>
    </ligand>
</feature>
<comment type="cofactor">
    <cofactor evidence="10">
        <name>Mg(2+)</name>
        <dbReference type="ChEBI" id="CHEBI:18420"/>
    </cofactor>
    <text evidence="10">Binds 2 divalent ions per subunit.</text>
</comment>
<dbReference type="PROSITE" id="PS00376">
    <property type="entry name" value="ADOMET_SYNTHASE_1"/>
    <property type="match status" value="1"/>
</dbReference>
<dbReference type="GO" id="GO:0005737">
    <property type="term" value="C:cytoplasm"/>
    <property type="evidence" value="ECO:0007669"/>
    <property type="project" value="UniProtKB-SubCell"/>
</dbReference>
<dbReference type="PIRSF" id="PIRSF000497">
    <property type="entry name" value="MAT"/>
    <property type="match status" value="1"/>
</dbReference>
<accession>A0A6M9PW40</accession>
<feature type="domain" description="S-adenosylmethionine synthetase C-terminal" evidence="15">
    <location>
        <begin position="236"/>
        <end position="374"/>
    </location>
</feature>
<dbReference type="InterPro" id="IPR022630">
    <property type="entry name" value="S-AdoMet_synt_C"/>
</dbReference>
<evidence type="ECO:0000259" key="15">
    <source>
        <dbReference type="Pfam" id="PF02773"/>
    </source>
</evidence>
<keyword evidence="4 10" id="KW-0808">Transferase</keyword>
<keyword evidence="5 10" id="KW-0479">Metal-binding</keyword>
<dbReference type="EC" id="2.5.1.6" evidence="10"/>
<evidence type="ECO:0000256" key="1">
    <source>
        <dbReference type="ARBA" id="ARBA00005224"/>
    </source>
</evidence>
<evidence type="ECO:0000256" key="5">
    <source>
        <dbReference type="ARBA" id="ARBA00022723"/>
    </source>
</evidence>
<evidence type="ECO:0000256" key="11">
    <source>
        <dbReference type="RuleBase" id="RU000542"/>
    </source>
</evidence>
<feature type="binding site" description="in other chain" evidence="10">
    <location>
        <position position="16"/>
    </location>
    <ligand>
        <name>ATP</name>
        <dbReference type="ChEBI" id="CHEBI:30616"/>
        <note>ligand shared between two neighboring subunits</note>
    </ligand>
</feature>
<evidence type="ECO:0000256" key="9">
    <source>
        <dbReference type="ARBA" id="ARBA00022958"/>
    </source>
</evidence>
<dbReference type="SUPFAM" id="SSF55973">
    <property type="entry name" value="S-adenosylmethionine synthetase"/>
    <property type="match status" value="3"/>
</dbReference>
<evidence type="ECO:0000256" key="10">
    <source>
        <dbReference type="HAMAP-Rule" id="MF_00086"/>
    </source>
</evidence>
<dbReference type="HAMAP" id="MF_00086">
    <property type="entry name" value="S_AdoMet_synth1"/>
    <property type="match status" value="1"/>
</dbReference>
<dbReference type="PROSITE" id="PS00377">
    <property type="entry name" value="ADOMET_SYNTHASE_2"/>
    <property type="match status" value="1"/>
</dbReference>
<keyword evidence="3 10" id="KW-0554">One-carbon metabolism</keyword>
<comment type="similarity">
    <text evidence="2 10 12">Belongs to the AdoMet synthase family.</text>
</comment>
<feature type="binding site" evidence="10">
    <location>
        <position position="265"/>
    </location>
    <ligand>
        <name>ATP</name>
        <dbReference type="ChEBI" id="CHEBI:30616"/>
        <note>ligand shared between two neighboring subunits</note>
    </ligand>
</feature>
<evidence type="ECO:0000256" key="8">
    <source>
        <dbReference type="ARBA" id="ARBA00022842"/>
    </source>
</evidence>
<organism evidence="16 17">
    <name type="scientific">Polynucleobacter arcticus</name>
    <dbReference type="NCBI Taxonomy" id="1743165"/>
    <lineage>
        <taxon>Bacteria</taxon>
        <taxon>Pseudomonadati</taxon>
        <taxon>Pseudomonadota</taxon>
        <taxon>Betaproteobacteria</taxon>
        <taxon>Burkholderiales</taxon>
        <taxon>Burkholderiaceae</taxon>
        <taxon>Polynucleobacter</taxon>
    </lineage>
</organism>
<dbReference type="NCBIfam" id="TIGR01034">
    <property type="entry name" value="metK"/>
    <property type="match status" value="1"/>
</dbReference>
<dbReference type="GO" id="GO:0006730">
    <property type="term" value="P:one-carbon metabolic process"/>
    <property type="evidence" value="ECO:0007669"/>
    <property type="project" value="UniProtKB-KW"/>
</dbReference>
<feature type="domain" description="S-adenosylmethionine synthetase central" evidence="14">
    <location>
        <begin position="117"/>
        <end position="234"/>
    </location>
</feature>
<feature type="region of interest" description="Flexible loop" evidence="10">
    <location>
        <begin position="100"/>
        <end position="110"/>
    </location>
</feature>
<keyword evidence="17" id="KW-1185">Reference proteome</keyword>
<evidence type="ECO:0000256" key="6">
    <source>
        <dbReference type="ARBA" id="ARBA00022741"/>
    </source>
</evidence>
<comment type="caution">
    <text evidence="10">Lacks conserved residue(s) required for the propagation of feature annotation.</text>
</comment>
<comment type="subcellular location">
    <subcellularLocation>
        <location evidence="10 11">Cytoplasm</location>
    </subcellularLocation>
</comment>
<evidence type="ECO:0000256" key="12">
    <source>
        <dbReference type="RuleBase" id="RU004462"/>
    </source>
</evidence>
<evidence type="ECO:0000256" key="3">
    <source>
        <dbReference type="ARBA" id="ARBA00022563"/>
    </source>
</evidence>
<keyword evidence="7 10" id="KW-0067">ATP-binding</keyword>
<feature type="binding site" description="in other chain" evidence="10">
    <location>
        <begin position="167"/>
        <end position="169"/>
    </location>
    <ligand>
        <name>ATP</name>
        <dbReference type="ChEBI" id="CHEBI:30616"/>
        <note>ligand shared between two neighboring subunits</note>
    </ligand>
</feature>
<dbReference type="InterPro" id="IPR022636">
    <property type="entry name" value="S-AdoMet_synthetase_sfam"/>
</dbReference>
<dbReference type="InterPro" id="IPR022628">
    <property type="entry name" value="S-AdoMet_synt_N"/>
</dbReference>
<comment type="catalytic activity">
    <reaction evidence="10">
        <text>L-methionine + ATP + H2O = S-adenosyl-L-methionine + phosphate + diphosphate</text>
        <dbReference type="Rhea" id="RHEA:21080"/>
        <dbReference type="ChEBI" id="CHEBI:15377"/>
        <dbReference type="ChEBI" id="CHEBI:30616"/>
        <dbReference type="ChEBI" id="CHEBI:33019"/>
        <dbReference type="ChEBI" id="CHEBI:43474"/>
        <dbReference type="ChEBI" id="CHEBI:57844"/>
        <dbReference type="ChEBI" id="CHEBI:59789"/>
        <dbReference type="EC" id="2.5.1.6"/>
    </reaction>
</comment>
<keyword evidence="9 10" id="KW-0630">Potassium</keyword>
<dbReference type="Gene3D" id="3.30.300.10">
    <property type="match status" value="3"/>
</dbReference>
<dbReference type="FunFam" id="3.30.300.10:FF:000003">
    <property type="entry name" value="S-adenosylmethionine synthase"/>
    <property type="match status" value="1"/>
</dbReference>
<proteinExistence type="inferred from homology"/>
<evidence type="ECO:0000313" key="16">
    <source>
        <dbReference type="EMBL" id="QKM60183.1"/>
    </source>
</evidence>
<comment type="cofactor">
    <cofactor evidence="10">
        <name>K(+)</name>
        <dbReference type="ChEBI" id="CHEBI:29103"/>
    </cofactor>
    <text evidence="10">Binds 1 potassium ion per subunit.</text>
</comment>
<comment type="pathway">
    <text evidence="1 10">Amino-acid biosynthesis; S-adenosyl-L-methionine biosynthesis; S-adenosyl-L-methionine from L-methionine: step 1/1.</text>
</comment>
<feature type="binding site" evidence="10">
    <location>
        <position position="242"/>
    </location>
    <ligand>
        <name>ATP</name>
        <dbReference type="ChEBI" id="CHEBI:30616"/>
        <note>ligand shared between two neighboring subunits</note>
    </ligand>
</feature>
<dbReference type="GO" id="GO:0006556">
    <property type="term" value="P:S-adenosylmethionine biosynthetic process"/>
    <property type="evidence" value="ECO:0007669"/>
    <property type="project" value="UniProtKB-UniRule"/>
</dbReference>
<dbReference type="Pfam" id="PF02772">
    <property type="entry name" value="S-AdoMet_synt_M"/>
    <property type="match status" value="1"/>
</dbReference>
<reference evidence="16 17" key="1">
    <citation type="submission" date="2018-04" db="EMBL/GenBank/DDBJ databases">
        <title>Polynucleobacter sp. UK-Long2-W17 genome.</title>
        <authorList>
            <person name="Hahn M.W."/>
        </authorList>
    </citation>
    <scope>NUCLEOTIDE SEQUENCE [LARGE SCALE GENOMIC DNA]</scope>
    <source>
        <strain evidence="16 17">UK-Long2-W17</strain>
    </source>
</reference>
<name>A0A6M9PW40_9BURK</name>